<dbReference type="Proteomes" id="UP000724874">
    <property type="component" value="Unassembled WGS sequence"/>
</dbReference>
<dbReference type="OrthoDB" id="2788844at2759"/>
<reference evidence="1" key="1">
    <citation type="submission" date="2020-11" db="EMBL/GenBank/DDBJ databases">
        <authorList>
            <consortium name="DOE Joint Genome Institute"/>
            <person name="Ahrendt S."/>
            <person name="Riley R."/>
            <person name="Andreopoulos W."/>
            <person name="LaButti K."/>
            <person name="Pangilinan J."/>
            <person name="Ruiz-duenas F.J."/>
            <person name="Barrasa J.M."/>
            <person name="Sanchez-Garcia M."/>
            <person name="Camarero S."/>
            <person name="Miyauchi S."/>
            <person name="Serrano A."/>
            <person name="Linde D."/>
            <person name="Babiker R."/>
            <person name="Drula E."/>
            <person name="Ayuso-Fernandez I."/>
            <person name="Pacheco R."/>
            <person name="Padilla G."/>
            <person name="Ferreira P."/>
            <person name="Barriuso J."/>
            <person name="Kellner H."/>
            <person name="Castanera R."/>
            <person name="Alfaro M."/>
            <person name="Ramirez L."/>
            <person name="Pisabarro A.G."/>
            <person name="Kuo A."/>
            <person name="Tritt A."/>
            <person name="Lipzen A."/>
            <person name="He G."/>
            <person name="Yan M."/>
            <person name="Ng V."/>
            <person name="Cullen D."/>
            <person name="Martin F."/>
            <person name="Rosso M.-N."/>
            <person name="Henrissat B."/>
            <person name="Hibbett D."/>
            <person name="Martinez A.T."/>
            <person name="Grigoriev I.V."/>
        </authorList>
    </citation>
    <scope>NUCLEOTIDE SEQUENCE</scope>
    <source>
        <strain evidence="1">AH 44721</strain>
    </source>
</reference>
<dbReference type="EMBL" id="JADNYJ010000023">
    <property type="protein sequence ID" value="KAF8905224.1"/>
    <property type="molecule type" value="Genomic_DNA"/>
</dbReference>
<gene>
    <name evidence="1" type="ORF">CPB84DRAFT_1893792</name>
</gene>
<sequence>NLETLIASWVVCSDWHQLVPLADIYPPRRCLFNLYRHMVNNPKPDKEAQAYYRKNLNHRFDREAYINCLLNQHPIILEEFRIWVLEWPARCVMRWLELYVPGQIPPVQYRGFEDDVTLWDCNIWMVFSKKSPLFGKVLEVRNGLFPTTDESMGWDATLWGEFSWVDHREDDGKIMRNARCGWLFDVFSRDSIPQKAKLSIDMKNVEYSKSQVLGTQPGDSWTRRMNDVPD</sequence>
<name>A0A9P5NTV7_GYMJU</name>
<feature type="non-terminal residue" evidence="1">
    <location>
        <position position="1"/>
    </location>
</feature>
<evidence type="ECO:0000313" key="1">
    <source>
        <dbReference type="EMBL" id="KAF8905224.1"/>
    </source>
</evidence>
<protein>
    <submittedName>
        <fullName evidence="1">Uncharacterized protein</fullName>
    </submittedName>
</protein>
<proteinExistence type="predicted"/>
<accession>A0A9P5NTV7</accession>
<keyword evidence="2" id="KW-1185">Reference proteome</keyword>
<comment type="caution">
    <text evidence="1">The sequence shown here is derived from an EMBL/GenBank/DDBJ whole genome shotgun (WGS) entry which is preliminary data.</text>
</comment>
<evidence type="ECO:0000313" key="2">
    <source>
        <dbReference type="Proteomes" id="UP000724874"/>
    </source>
</evidence>
<organism evidence="1 2">
    <name type="scientific">Gymnopilus junonius</name>
    <name type="common">Spectacular rustgill mushroom</name>
    <name type="synonym">Gymnopilus spectabilis subsp. junonius</name>
    <dbReference type="NCBI Taxonomy" id="109634"/>
    <lineage>
        <taxon>Eukaryota</taxon>
        <taxon>Fungi</taxon>
        <taxon>Dikarya</taxon>
        <taxon>Basidiomycota</taxon>
        <taxon>Agaricomycotina</taxon>
        <taxon>Agaricomycetes</taxon>
        <taxon>Agaricomycetidae</taxon>
        <taxon>Agaricales</taxon>
        <taxon>Agaricineae</taxon>
        <taxon>Hymenogastraceae</taxon>
        <taxon>Gymnopilus</taxon>
    </lineage>
</organism>
<dbReference type="AlphaFoldDB" id="A0A9P5NTV7"/>